<feature type="chain" id="PRO_5043863431" description="UPAR/Ly6 domain-containing protein" evidence="3">
    <location>
        <begin position="19"/>
        <end position="123"/>
    </location>
</feature>
<dbReference type="InterPro" id="IPR045860">
    <property type="entry name" value="Snake_toxin-like_sf"/>
</dbReference>
<dbReference type="SMART" id="SM00134">
    <property type="entry name" value="LU"/>
    <property type="match status" value="1"/>
</dbReference>
<organism evidence="5 6">
    <name type="scientific">Pocillopora meandrina</name>
    <dbReference type="NCBI Taxonomy" id="46732"/>
    <lineage>
        <taxon>Eukaryota</taxon>
        <taxon>Metazoa</taxon>
        <taxon>Cnidaria</taxon>
        <taxon>Anthozoa</taxon>
        <taxon>Hexacorallia</taxon>
        <taxon>Scleractinia</taxon>
        <taxon>Astrocoeniina</taxon>
        <taxon>Pocilloporidae</taxon>
        <taxon>Pocillopora</taxon>
    </lineage>
</organism>
<proteinExistence type="predicted"/>
<dbReference type="AlphaFoldDB" id="A0AAU9W657"/>
<keyword evidence="2" id="KW-1015">Disulfide bond</keyword>
<evidence type="ECO:0000256" key="3">
    <source>
        <dbReference type="SAM" id="SignalP"/>
    </source>
</evidence>
<evidence type="ECO:0000256" key="1">
    <source>
        <dbReference type="ARBA" id="ARBA00022729"/>
    </source>
</evidence>
<dbReference type="EMBL" id="CALNXJ010000009">
    <property type="protein sequence ID" value="CAH3103267.1"/>
    <property type="molecule type" value="Genomic_DNA"/>
</dbReference>
<sequence>MKLLFVITFFLCISVGYGLKCYKCLTNKGWDECKDIRTEMDCPAGLDRCFKASADVKDEGASVQEYGKGCMTEEDCKTDLSSICKGKGNCKLDCCSGDLCNAATLKKSSVAALIACTLMALLY</sequence>
<reference evidence="5 6" key="1">
    <citation type="submission" date="2022-05" db="EMBL/GenBank/DDBJ databases">
        <authorList>
            <consortium name="Genoscope - CEA"/>
            <person name="William W."/>
        </authorList>
    </citation>
    <scope>NUCLEOTIDE SEQUENCE [LARGE SCALE GENOMIC DNA]</scope>
</reference>
<dbReference type="PANTHER" id="PTHR10036">
    <property type="entry name" value="CD59 GLYCOPROTEIN"/>
    <property type="match status" value="1"/>
</dbReference>
<dbReference type="PANTHER" id="PTHR10036:SF3">
    <property type="entry name" value="PROTEIN SLEEPLESS-RELATED"/>
    <property type="match status" value="1"/>
</dbReference>
<protein>
    <recommendedName>
        <fullName evidence="4">UPAR/Ly6 domain-containing protein</fullName>
    </recommendedName>
</protein>
<feature type="signal peptide" evidence="3">
    <location>
        <begin position="1"/>
        <end position="18"/>
    </location>
</feature>
<keyword evidence="1 3" id="KW-0732">Signal</keyword>
<keyword evidence="6" id="KW-1185">Reference proteome</keyword>
<accession>A0AAU9W657</accession>
<dbReference type="Pfam" id="PF00021">
    <property type="entry name" value="UPAR_LY6"/>
    <property type="match status" value="1"/>
</dbReference>
<evidence type="ECO:0000259" key="4">
    <source>
        <dbReference type="SMART" id="SM00134"/>
    </source>
</evidence>
<gene>
    <name evidence="5" type="ORF">PMEA_00034871</name>
</gene>
<name>A0AAU9W657_9CNID</name>
<feature type="domain" description="UPAR/Ly6" evidence="4">
    <location>
        <begin position="19"/>
        <end position="113"/>
    </location>
</feature>
<dbReference type="InterPro" id="IPR016054">
    <property type="entry name" value="LY6_UPA_recep-like"/>
</dbReference>
<dbReference type="SUPFAM" id="SSF57302">
    <property type="entry name" value="Snake toxin-like"/>
    <property type="match status" value="1"/>
</dbReference>
<comment type="caution">
    <text evidence="5">The sequence shown here is derived from an EMBL/GenBank/DDBJ whole genome shotgun (WGS) entry which is preliminary data.</text>
</comment>
<dbReference type="CDD" id="cd00117">
    <property type="entry name" value="TFP"/>
    <property type="match status" value="1"/>
</dbReference>
<evidence type="ECO:0000256" key="2">
    <source>
        <dbReference type="ARBA" id="ARBA00023157"/>
    </source>
</evidence>
<evidence type="ECO:0000313" key="5">
    <source>
        <dbReference type="EMBL" id="CAH3103267.1"/>
    </source>
</evidence>
<dbReference type="Gene3D" id="2.10.60.10">
    <property type="entry name" value="CD59"/>
    <property type="match status" value="1"/>
</dbReference>
<evidence type="ECO:0000313" key="6">
    <source>
        <dbReference type="Proteomes" id="UP001159428"/>
    </source>
</evidence>
<dbReference type="Proteomes" id="UP001159428">
    <property type="component" value="Unassembled WGS sequence"/>
</dbReference>